<dbReference type="GO" id="GO:0005524">
    <property type="term" value="F:ATP binding"/>
    <property type="evidence" value="ECO:0007669"/>
    <property type="project" value="UniProtKB-KW"/>
</dbReference>
<reference evidence="5 6" key="1">
    <citation type="submission" date="2023-11" db="EMBL/GenBank/DDBJ databases">
        <title>MicrobeMod: A computational toolkit for identifying prokaryotic methylation and restriction-modification with nanopore sequencing.</title>
        <authorList>
            <person name="Crits-Christoph A."/>
            <person name="Kang S.C."/>
            <person name="Lee H."/>
            <person name="Ostrov N."/>
        </authorList>
    </citation>
    <scope>NUCLEOTIDE SEQUENCE [LARGE SCALE GENOMIC DNA]</scope>
    <source>
        <strain evidence="5 6">DSMZ 700</strain>
    </source>
</reference>
<dbReference type="AlphaFoldDB" id="A0AAW9DNJ8"/>
<evidence type="ECO:0000259" key="4">
    <source>
        <dbReference type="PROSITE" id="PS50109"/>
    </source>
</evidence>
<keyword evidence="3" id="KW-0597">Phosphoprotein</keyword>
<dbReference type="Proteomes" id="UP001279553">
    <property type="component" value="Unassembled WGS sequence"/>
</dbReference>
<dbReference type="InterPro" id="IPR005467">
    <property type="entry name" value="His_kinase_dom"/>
</dbReference>
<evidence type="ECO:0000256" key="3">
    <source>
        <dbReference type="ARBA" id="ARBA00022553"/>
    </source>
</evidence>
<dbReference type="EC" id="2.7.13.3" evidence="2"/>
<dbReference type="GO" id="GO:0000155">
    <property type="term" value="F:phosphorelay sensor kinase activity"/>
    <property type="evidence" value="ECO:0007669"/>
    <property type="project" value="InterPro"/>
</dbReference>
<name>A0AAW9DNJ8_ACIAO</name>
<dbReference type="Pfam" id="PF00512">
    <property type="entry name" value="HisKA"/>
    <property type="match status" value="1"/>
</dbReference>
<dbReference type="SUPFAM" id="SSF47384">
    <property type="entry name" value="Homodimeric domain of signal transducing histidine kinase"/>
    <property type="match status" value="1"/>
</dbReference>
<dbReference type="Gene3D" id="1.10.287.130">
    <property type="match status" value="1"/>
</dbReference>
<gene>
    <name evidence="5" type="ORF">SIL87_05370</name>
</gene>
<dbReference type="PANTHER" id="PTHR43065">
    <property type="entry name" value="SENSOR HISTIDINE KINASE"/>
    <property type="match status" value="1"/>
</dbReference>
<evidence type="ECO:0000313" key="6">
    <source>
        <dbReference type="Proteomes" id="UP001279553"/>
    </source>
</evidence>
<keyword evidence="5" id="KW-0067">ATP-binding</keyword>
<dbReference type="CDD" id="cd00082">
    <property type="entry name" value="HisKA"/>
    <property type="match status" value="1"/>
</dbReference>
<dbReference type="Gene3D" id="3.30.565.10">
    <property type="entry name" value="Histidine kinase-like ATPase, C-terminal domain"/>
    <property type="match status" value="1"/>
</dbReference>
<protein>
    <recommendedName>
        <fullName evidence="2">histidine kinase</fullName>
        <ecNumber evidence="2">2.7.13.3</ecNumber>
    </recommendedName>
</protein>
<dbReference type="InterPro" id="IPR036890">
    <property type="entry name" value="HATPase_C_sf"/>
</dbReference>
<evidence type="ECO:0000313" key="5">
    <source>
        <dbReference type="EMBL" id="MDX5930197.1"/>
    </source>
</evidence>
<dbReference type="PRINTS" id="PR00344">
    <property type="entry name" value="BCTRLSENSOR"/>
</dbReference>
<dbReference type="SUPFAM" id="SSF55874">
    <property type="entry name" value="ATPase domain of HSP90 chaperone/DNA topoisomerase II/histidine kinase"/>
    <property type="match status" value="1"/>
</dbReference>
<evidence type="ECO:0000256" key="1">
    <source>
        <dbReference type="ARBA" id="ARBA00000085"/>
    </source>
</evidence>
<proteinExistence type="predicted"/>
<dbReference type="Pfam" id="PF02518">
    <property type="entry name" value="HATPase_c"/>
    <property type="match status" value="1"/>
</dbReference>
<sequence length="255" mass="27212">MDSDVARHSDLPGGVALGQFEKMLALSEFAGGLAHDFNNLLAGIIGNLDMVAVRLAQNDHASAASYLEGARSASRRAAGLTQRLLGFSGRQQVMPVAIEPAPFLADAAELIRHAIGPHILVATECPEDIWQIHCDQDQLEIALLNLAFNARDAMDNQGRIQLHAANVRHERPTHNKVAIPGDYVAISVIDHGTGMTTHVASRACEPFFSTKVNVKSSGLGLATVFGFAMQSGGDLVFETREGQGTTATLLIPRAE</sequence>
<feature type="domain" description="Histidine kinase" evidence="4">
    <location>
        <begin position="32"/>
        <end position="255"/>
    </location>
</feature>
<dbReference type="InterPro" id="IPR003661">
    <property type="entry name" value="HisK_dim/P_dom"/>
</dbReference>
<dbReference type="SMART" id="SM00387">
    <property type="entry name" value="HATPase_c"/>
    <property type="match status" value="1"/>
</dbReference>
<comment type="caution">
    <text evidence="5">The sequence shown here is derived from an EMBL/GenBank/DDBJ whole genome shotgun (WGS) entry which is preliminary data.</text>
</comment>
<dbReference type="InterPro" id="IPR004358">
    <property type="entry name" value="Sig_transdc_His_kin-like_C"/>
</dbReference>
<keyword evidence="6" id="KW-1185">Reference proteome</keyword>
<accession>A0AAW9DNJ8</accession>
<evidence type="ECO:0000256" key="2">
    <source>
        <dbReference type="ARBA" id="ARBA00012438"/>
    </source>
</evidence>
<dbReference type="PROSITE" id="PS50109">
    <property type="entry name" value="HIS_KIN"/>
    <property type="match status" value="1"/>
</dbReference>
<comment type="catalytic activity">
    <reaction evidence="1">
        <text>ATP + protein L-histidine = ADP + protein N-phospho-L-histidine.</text>
        <dbReference type="EC" id="2.7.13.3"/>
    </reaction>
</comment>
<dbReference type="EMBL" id="JAWXYB010000018">
    <property type="protein sequence ID" value="MDX5930197.1"/>
    <property type="molecule type" value="Genomic_DNA"/>
</dbReference>
<dbReference type="RefSeq" id="WP_319613159.1">
    <property type="nucleotide sequence ID" value="NZ_JAWXYB010000018.1"/>
</dbReference>
<dbReference type="InterPro" id="IPR036097">
    <property type="entry name" value="HisK_dim/P_sf"/>
</dbReference>
<dbReference type="SMART" id="SM00388">
    <property type="entry name" value="HisKA"/>
    <property type="match status" value="1"/>
</dbReference>
<dbReference type="PANTHER" id="PTHR43065:SF49">
    <property type="entry name" value="HISTIDINE KINASE"/>
    <property type="match status" value="1"/>
</dbReference>
<organism evidence="5 6">
    <name type="scientific">Acidiphilium acidophilum</name>
    <name type="common">Thiobacillus acidophilus</name>
    <dbReference type="NCBI Taxonomy" id="76588"/>
    <lineage>
        <taxon>Bacteria</taxon>
        <taxon>Pseudomonadati</taxon>
        <taxon>Pseudomonadota</taxon>
        <taxon>Alphaproteobacteria</taxon>
        <taxon>Acetobacterales</taxon>
        <taxon>Acidocellaceae</taxon>
        <taxon>Acidiphilium</taxon>
    </lineage>
</organism>
<keyword evidence="5" id="KW-0547">Nucleotide-binding</keyword>
<dbReference type="InterPro" id="IPR003594">
    <property type="entry name" value="HATPase_dom"/>
</dbReference>